<dbReference type="PRINTS" id="PR00038">
    <property type="entry name" value="HTHLUXR"/>
</dbReference>
<dbReference type="InterPro" id="IPR036388">
    <property type="entry name" value="WH-like_DNA-bd_sf"/>
</dbReference>
<feature type="domain" description="HTH luxR-type" evidence="3">
    <location>
        <begin position="816"/>
        <end position="881"/>
    </location>
</feature>
<dbReference type="EMBL" id="BAABHS010000060">
    <property type="protein sequence ID" value="GAA4996231.1"/>
    <property type="molecule type" value="Genomic_DNA"/>
</dbReference>
<dbReference type="CDD" id="cd06170">
    <property type="entry name" value="LuxR_C_like"/>
    <property type="match status" value="1"/>
</dbReference>
<evidence type="ECO:0000259" key="3">
    <source>
        <dbReference type="PROSITE" id="PS50043"/>
    </source>
</evidence>
<protein>
    <submittedName>
        <fullName evidence="4">LuxR family transcriptional regulator</fullName>
    </submittedName>
</protein>
<evidence type="ECO:0000256" key="1">
    <source>
        <dbReference type="ARBA" id="ARBA00022741"/>
    </source>
</evidence>
<dbReference type="InterPro" id="IPR000792">
    <property type="entry name" value="Tscrpt_reg_LuxR_C"/>
</dbReference>
<gene>
    <name evidence="4" type="ORF">GCM10023205_81760</name>
</gene>
<dbReference type="Gene3D" id="1.10.10.10">
    <property type="entry name" value="Winged helix-like DNA-binding domain superfamily/Winged helix DNA-binding domain"/>
    <property type="match status" value="1"/>
</dbReference>
<dbReference type="InterPro" id="IPR016032">
    <property type="entry name" value="Sig_transdc_resp-reg_C-effctor"/>
</dbReference>
<organism evidence="4 5">
    <name type="scientific">Yinghuangia aomiensis</name>
    <dbReference type="NCBI Taxonomy" id="676205"/>
    <lineage>
        <taxon>Bacteria</taxon>
        <taxon>Bacillati</taxon>
        <taxon>Actinomycetota</taxon>
        <taxon>Actinomycetes</taxon>
        <taxon>Kitasatosporales</taxon>
        <taxon>Streptomycetaceae</taxon>
        <taxon>Yinghuangia</taxon>
    </lineage>
</organism>
<evidence type="ECO:0000313" key="4">
    <source>
        <dbReference type="EMBL" id="GAA4996231.1"/>
    </source>
</evidence>
<dbReference type="PANTHER" id="PTHR16305:SF35">
    <property type="entry name" value="TRANSCRIPTIONAL ACTIVATOR DOMAIN"/>
    <property type="match status" value="1"/>
</dbReference>
<dbReference type="Proteomes" id="UP001500466">
    <property type="component" value="Unassembled WGS sequence"/>
</dbReference>
<sequence length="887" mass="95596">MEWTAQLFTAAATARVFHVRGIESEVELPYAALHMLFGGWTAEIDSLPRAQAGALHAALGSPEKDAPVSTASRDRLLVGLGVLALLSGIPESGPLLCIVDDAQWLDEASAAALSFAARRLGTEGIIMLFAVRDHENSHIGSDLPELRLAPLTREDARELLLERAPKLQAATLHRVIDVADGNPLALIELCTLVSDSDEVDFAGDDPVLAPGPVSDRIEKTFGDRIRALPEETRPILLTAAAEEAGGLTTLAAAAKELGCSLAGLEAAEQARLIDVSGNVVVFRHPLIRRVMYRQAPLVRRLATHQALARVLTSDEYADRRAWHLAAGTAGTSAEVSAALESAADRAQKLGAYRTSAVAYERAASFATEDRARARLLTSSAQAMLVTGRLDTAQRLAARSMLLSSDSRARAESAVVRAQVEFARSSISDACRTLLDAAAPLVRSHPQVAQTMLAAVFRWLIYAPDPVMIKMAEPVADTIAAELGSEASVQLTAGKHAALVSAGHLDAAAPLVRALAPLSKRPIQTDSTEDELADIMLLLVVEDARKALPRALELLRSCREKGMTGLLPEVLYRVALAQLCLGAFRQSKAAAAEALAVADAIGSPLVAMRLFEVLAVHAAVTGDEQECRDLSNRCAASTGEHDEPQYTAYALCTLDMGYGRYESAISRTEIGTGPFHGLLYLRLAPNHIEAAMRLGRRSEAAERLTHYLQWASALADNPAVTAVAYRCRALVADDNDAKDLWLAAIEFHGKEERPFEYARTLLLYGEWLRHMRRRTDARESLRSALARFEQLGAHPWADRTRMGLRACGVTVFGGNGNVVTPVELTAQEATVTRLAVEGLADREIAVRLFLSPRTVAYHLSNSYRKLGVSSRMGLTQVIAQGVRRDGLA</sequence>
<keyword evidence="2" id="KW-0067">ATP-binding</keyword>
<proteinExistence type="predicted"/>
<dbReference type="SUPFAM" id="SSF52540">
    <property type="entry name" value="P-loop containing nucleoside triphosphate hydrolases"/>
    <property type="match status" value="1"/>
</dbReference>
<name>A0ABP9IEW8_9ACTN</name>
<reference evidence="5" key="1">
    <citation type="journal article" date="2019" name="Int. J. Syst. Evol. Microbiol.">
        <title>The Global Catalogue of Microorganisms (GCM) 10K type strain sequencing project: providing services to taxonomists for standard genome sequencing and annotation.</title>
        <authorList>
            <consortium name="The Broad Institute Genomics Platform"/>
            <consortium name="The Broad Institute Genome Sequencing Center for Infectious Disease"/>
            <person name="Wu L."/>
            <person name="Ma J."/>
        </authorList>
    </citation>
    <scope>NUCLEOTIDE SEQUENCE [LARGE SCALE GENOMIC DNA]</scope>
    <source>
        <strain evidence="5">JCM 17986</strain>
    </source>
</reference>
<dbReference type="Pfam" id="PF00196">
    <property type="entry name" value="GerE"/>
    <property type="match status" value="1"/>
</dbReference>
<dbReference type="SMART" id="SM00421">
    <property type="entry name" value="HTH_LUXR"/>
    <property type="match status" value="1"/>
</dbReference>
<dbReference type="SUPFAM" id="SSF46894">
    <property type="entry name" value="C-terminal effector domain of the bipartite response regulators"/>
    <property type="match status" value="1"/>
</dbReference>
<dbReference type="InterPro" id="IPR027417">
    <property type="entry name" value="P-loop_NTPase"/>
</dbReference>
<keyword evidence="5" id="KW-1185">Reference proteome</keyword>
<keyword evidence="1" id="KW-0547">Nucleotide-binding</keyword>
<evidence type="ECO:0000313" key="5">
    <source>
        <dbReference type="Proteomes" id="UP001500466"/>
    </source>
</evidence>
<accession>A0ABP9IEW8</accession>
<dbReference type="PROSITE" id="PS50043">
    <property type="entry name" value="HTH_LUXR_2"/>
    <property type="match status" value="1"/>
</dbReference>
<evidence type="ECO:0000256" key="2">
    <source>
        <dbReference type="ARBA" id="ARBA00022840"/>
    </source>
</evidence>
<dbReference type="PANTHER" id="PTHR16305">
    <property type="entry name" value="TESTICULAR SOLUBLE ADENYLYL CYCLASE"/>
    <property type="match status" value="1"/>
</dbReference>
<comment type="caution">
    <text evidence="4">The sequence shown here is derived from an EMBL/GenBank/DDBJ whole genome shotgun (WGS) entry which is preliminary data.</text>
</comment>